<dbReference type="AlphaFoldDB" id="A0AAC9JHF2"/>
<geneLocation type="plasmid" evidence="2">
    <name>pamcp48-600</name>
</geneLocation>
<name>A0AAC9JHF2_9ALTE</name>
<gene>
    <name evidence="1" type="ORF">BM524_19110</name>
</gene>
<organism evidence="1 2">
    <name type="scientific">Alteromonas mediterranea</name>
    <dbReference type="NCBI Taxonomy" id="314275"/>
    <lineage>
        <taxon>Bacteria</taxon>
        <taxon>Pseudomonadati</taxon>
        <taxon>Pseudomonadota</taxon>
        <taxon>Gammaproteobacteria</taxon>
        <taxon>Alteromonadales</taxon>
        <taxon>Alteromonadaceae</taxon>
        <taxon>Alteromonas/Salinimonas group</taxon>
        <taxon>Alteromonas</taxon>
    </lineage>
</organism>
<reference evidence="1 2" key="1">
    <citation type="submission" date="2016-11" db="EMBL/GenBank/DDBJ databases">
        <title>Networking in microbes: conjugative elements and plasmids in the genus Alteromonas.</title>
        <authorList>
            <person name="Lopez-Perez M."/>
            <person name="Ramon-Marco N."/>
            <person name="Rodriguez-Valera F."/>
        </authorList>
    </citation>
    <scope>NUCLEOTIDE SEQUENCE [LARGE SCALE GENOMIC DNA]</scope>
    <source>
        <strain evidence="1 2">CP48</strain>
        <plasmid evidence="2">pamcp48-600</plasmid>
    </source>
</reference>
<accession>A0AAC9JHF2</accession>
<evidence type="ECO:0000313" key="2">
    <source>
        <dbReference type="Proteomes" id="UP000182101"/>
    </source>
</evidence>
<protein>
    <submittedName>
        <fullName evidence="1">Uncharacterized protein</fullName>
    </submittedName>
</protein>
<dbReference type="EMBL" id="CP018025">
    <property type="protein sequence ID" value="APD92032.1"/>
    <property type="molecule type" value="Genomic_DNA"/>
</dbReference>
<proteinExistence type="predicted"/>
<dbReference type="RefSeq" id="WP_071960642.1">
    <property type="nucleotide sequence ID" value="NZ_CP018025.1"/>
</dbReference>
<dbReference type="Proteomes" id="UP000182101">
    <property type="component" value="Plasmid pAMCP48-600"/>
</dbReference>
<keyword evidence="1" id="KW-0614">Plasmid</keyword>
<evidence type="ECO:0000313" key="1">
    <source>
        <dbReference type="EMBL" id="APD92032.1"/>
    </source>
</evidence>
<sequence length="89" mass="10286">MSWSLRTESTPRARKTYQCDACEWLVNVGTDDLSEDELSLYEQAKSENFSVQPGQTYVKVEGIWDGEFTVFRARPEINAICTKHKLYDC</sequence>